<name>A0A1A8Z4T3_PLAOA</name>
<reference evidence="4" key="3">
    <citation type="submission" date="2016-05" db="EMBL/GenBank/DDBJ databases">
        <authorList>
            <person name="Naeem R."/>
        </authorList>
    </citation>
    <scope>NUCLEOTIDE SEQUENCE [LARGE SCALE GENOMIC DNA]</scope>
</reference>
<evidence type="ECO:0000313" key="4">
    <source>
        <dbReference type="Proteomes" id="UP000078555"/>
    </source>
</evidence>
<sequence>MCGRDSCTVFALSYERVPISTRGRDSGHVCLSMNFPFSTFLQSSGSQLNVSISSFLGQLGNSGLRKVFCFCKEFLLLIKISHSEICFIVVCIDDGRKIMFLRNLVRQN</sequence>
<accession>A0A1A8Z4T3</accession>
<dbReference type="Proteomes" id="UP000078550">
    <property type="component" value="Unassembled WGS sequence"/>
</dbReference>
<keyword evidence="4" id="KW-1185">Reference proteome</keyword>
<reference evidence="2" key="2">
    <citation type="submission" date="2016-05" db="EMBL/GenBank/DDBJ databases">
        <authorList>
            <person name="Lavstsen T."/>
            <person name="Jespersen J.S."/>
        </authorList>
    </citation>
    <scope>NUCLEOTIDE SEQUENCE [LARGE SCALE GENOMIC DNA]</scope>
</reference>
<dbReference type="EMBL" id="FLRD01000107">
    <property type="protein sequence ID" value="SBT38108.1"/>
    <property type="molecule type" value="Genomic_DNA"/>
</dbReference>
<organism evidence="2 3">
    <name type="scientific">Plasmodium ovale wallikeri</name>
    <dbReference type="NCBI Taxonomy" id="864142"/>
    <lineage>
        <taxon>Eukaryota</taxon>
        <taxon>Sar</taxon>
        <taxon>Alveolata</taxon>
        <taxon>Apicomplexa</taxon>
        <taxon>Aconoidasida</taxon>
        <taxon>Haemosporida</taxon>
        <taxon>Plasmodiidae</taxon>
        <taxon>Plasmodium</taxon>
        <taxon>Plasmodium (Plasmodium)</taxon>
    </lineage>
</organism>
<gene>
    <name evidence="1" type="ORF">POVWA1_037350</name>
    <name evidence="2" type="ORF">POVWA2_036580</name>
</gene>
<evidence type="ECO:0000313" key="3">
    <source>
        <dbReference type="Proteomes" id="UP000078550"/>
    </source>
</evidence>
<reference evidence="3" key="1">
    <citation type="submission" date="2016-05" db="EMBL/GenBank/DDBJ databases">
        <authorList>
            <person name="Naeem Raeece"/>
        </authorList>
    </citation>
    <scope>NUCLEOTIDE SEQUENCE [LARGE SCALE GENOMIC DNA]</scope>
</reference>
<protein>
    <submittedName>
        <fullName evidence="2">Uncharacterized protein</fullName>
    </submittedName>
</protein>
<proteinExistence type="predicted"/>
<evidence type="ECO:0000313" key="1">
    <source>
        <dbReference type="EMBL" id="SBT38108.1"/>
    </source>
</evidence>
<dbReference type="AlphaFoldDB" id="A0A1A8Z4T3"/>
<dbReference type="Proteomes" id="UP000078555">
    <property type="component" value="Unassembled WGS sequence"/>
</dbReference>
<dbReference type="EMBL" id="FLRE01000141">
    <property type="protein sequence ID" value="SBT38861.1"/>
    <property type="molecule type" value="Genomic_DNA"/>
</dbReference>
<evidence type="ECO:0000313" key="2">
    <source>
        <dbReference type="EMBL" id="SBT38861.1"/>
    </source>
</evidence>